<proteinExistence type="inferred from homology"/>
<name>A0A552VCJ7_9FIRM</name>
<comment type="caution">
    <text evidence="3">The sequence shown here is derived from an EMBL/GenBank/DDBJ whole genome shotgun (WGS) entry which is preliminary data.</text>
</comment>
<dbReference type="InterPro" id="IPR007712">
    <property type="entry name" value="RelE/ParE_toxin"/>
</dbReference>
<dbReference type="RefSeq" id="WP_144015486.1">
    <property type="nucleotide sequence ID" value="NZ_VJXW01000002.1"/>
</dbReference>
<gene>
    <name evidence="3" type="ORF">FL857_01625</name>
</gene>
<sequence length="89" mass="10460">MRGFSVVLSEKVLKTFSKMDRYTKKIIFSWIENNLEGCENPRLHGKALTANLSGLWRYRIGDYRLICKIEDEILIITAVNVGHRRKIYE</sequence>
<dbReference type="PANTHER" id="PTHR35601">
    <property type="entry name" value="TOXIN RELE"/>
    <property type="match status" value="1"/>
</dbReference>
<dbReference type="Proteomes" id="UP000319424">
    <property type="component" value="Unassembled WGS sequence"/>
</dbReference>
<dbReference type="PANTHER" id="PTHR35601:SF1">
    <property type="entry name" value="TOXIN RELE"/>
    <property type="match status" value="1"/>
</dbReference>
<evidence type="ECO:0000256" key="1">
    <source>
        <dbReference type="ARBA" id="ARBA00006226"/>
    </source>
</evidence>
<accession>A0A552VCJ7</accession>
<dbReference type="SUPFAM" id="SSF143011">
    <property type="entry name" value="RelE-like"/>
    <property type="match status" value="1"/>
</dbReference>
<comment type="similarity">
    <text evidence="1">Belongs to the RelE toxin family.</text>
</comment>
<dbReference type="Pfam" id="PF05016">
    <property type="entry name" value="ParE_toxin"/>
    <property type="match status" value="1"/>
</dbReference>
<dbReference type="Gene3D" id="3.30.2310.20">
    <property type="entry name" value="RelE-like"/>
    <property type="match status" value="1"/>
</dbReference>
<evidence type="ECO:0000256" key="2">
    <source>
        <dbReference type="ARBA" id="ARBA00022649"/>
    </source>
</evidence>
<protein>
    <submittedName>
        <fullName evidence="3">Type II toxin-antitoxin system RelE/ParE family toxin</fullName>
    </submittedName>
</protein>
<dbReference type="AlphaFoldDB" id="A0A552VCJ7"/>
<dbReference type="OrthoDB" id="9805098at2"/>
<dbReference type="InterPro" id="IPR035093">
    <property type="entry name" value="RelE/ParE_toxin_dom_sf"/>
</dbReference>
<keyword evidence="2" id="KW-1277">Toxin-antitoxin system</keyword>
<dbReference type="EMBL" id="VJXW01000002">
    <property type="protein sequence ID" value="TRW28192.1"/>
    <property type="molecule type" value="Genomic_DNA"/>
</dbReference>
<organism evidence="3 4">
    <name type="scientific">Criibacterium bergeronii</name>
    <dbReference type="NCBI Taxonomy" id="1871336"/>
    <lineage>
        <taxon>Bacteria</taxon>
        <taxon>Bacillati</taxon>
        <taxon>Bacillota</taxon>
        <taxon>Clostridia</taxon>
        <taxon>Peptostreptococcales</taxon>
        <taxon>Filifactoraceae</taxon>
        <taxon>Criibacterium</taxon>
    </lineage>
</organism>
<dbReference type="NCBIfam" id="TIGR02385">
    <property type="entry name" value="RelE_StbE"/>
    <property type="match status" value="1"/>
</dbReference>
<evidence type="ECO:0000313" key="3">
    <source>
        <dbReference type="EMBL" id="TRW28192.1"/>
    </source>
</evidence>
<evidence type="ECO:0000313" key="4">
    <source>
        <dbReference type="Proteomes" id="UP000319424"/>
    </source>
</evidence>
<reference evidence="3 4" key="1">
    <citation type="submission" date="2019-07" db="EMBL/GenBank/DDBJ databases">
        <title>Criibacterium bergeronii gen. nov., sp. nov. isolated from human clinical samples.</title>
        <authorList>
            <person name="Maheux A.F."/>
            <person name="Boudreau D.K."/>
            <person name="Berube E."/>
            <person name="Brodeur S."/>
            <person name="Bernard K.A."/>
            <person name="Abed J.Y."/>
            <person name="Ducrey E."/>
            <person name="Guay E.F."/>
            <person name="Raymond F."/>
            <person name="Corbeil J."/>
            <person name="Domingo M.-C."/>
            <person name="Roy P.H."/>
            <person name="Boissinot M."/>
            <person name="Tocheva E.I."/>
            <person name="Omar R.F."/>
        </authorList>
    </citation>
    <scope>NUCLEOTIDE SEQUENCE [LARGE SCALE GENOMIC DNA]</scope>
    <source>
        <strain evidence="3 4">CCRI-24246</strain>
    </source>
</reference>